<evidence type="ECO:0000259" key="2">
    <source>
        <dbReference type="PROSITE" id="PS51746"/>
    </source>
</evidence>
<keyword evidence="3" id="KW-1185">Reference proteome</keyword>
<dbReference type="PROSITE" id="PS51746">
    <property type="entry name" value="PPM_2"/>
    <property type="match status" value="1"/>
</dbReference>
<dbReference type="PANTHER" id="PTHR13832">
    <property type="entry name" value="PROTEIN PHOSPHATASE 2C"/>
    <property type="match status" value="1"/>
</dbReference>
<name>A0A8B8PS36_9MYRT</name>
<dbReference type="InterPro" id="IPR036457">
    <property type="entry name" value="PPM-type-like_dom_sf"/>
</dbReference>
<dbReference type="SMART" id="SM00332">
    <property type="entry name" value="PP2Cc"/>
    <property type="match status" value="1"/>
</dbReference>
<dbReference type="SUPFAM" id="SSF81606">
    <property type="entry name" value="PP2C-like"/>
    <property type="match status" value="1"/>
</dbReference>
<evidence type="ECO:0000313" key="3">
    <source>
        <dbReference type="Proteomes" id="UP000827889"/>
    </source>
</evidence>
<dbReference type="GeneID" id="115746030"/>
<dbReference type="PANTHER" id="PTHR13832:SF228">
    <property type="entry name" value="PROTEIN PHOSPHATASE 2C 23-RELATED"/>
    <property type="match status" value="1"/>
</dbReference>
<reference evidence="4" key="1">
    <citation type="submission" date="2025-08" db="UniProtKB">
        <authorList>
            <consortium name="RefSeq"/>
        </authorList>
    </citation>
    <scope>IDENTIFICATION</scope>
    <source>
        <tissue evidence="4">Leaf</tissue>
    </source>
</reference>
<evidence type="ECO:0000313" key="4">
    <source>
        <dbReference type="RefSeq" id="XP_030537590.2"/>
    </source>
</evidence>
<dbReference type="RefSeq" id="XP_030537590.2">
    <property type="nucleotide sequence ID" value="XM_030681730.2"/>
</dbReference>
<protein>
    <submittedName>
        <fullName evidence="4">Probable protein phosphatase 2C 23</fullName>
    </submittedName>
</protein>
<dbReference type="Gene3D" id="3.60.40.10">
    <property type="entry name" value="PPM-type phosphatase domain"/>
    <property type="match status" value="1"/>
</dbReference>
<dbReference type="Proteomes" id="UP000827889">
    <property type="component" value="Chromosome 6"/>
</dbReference>
<dbReference type="CDD" id="cd00143">
    <property type="entry name" value="PP2Cc"/>
    <property type="match status" value="1"/>
</dbReference>
<organism evidence="3 4">
    <name type="scientific">Rhodamnia argentea</name>
    <dbReference type="NCBI Taxonomy" id="178133"/>
    <lineage>
        <taxon>Eukaryota</taxon>
        <taxon>Viridiplantae</taxon>
        <taxon>Streptophyta</taxon>
        <taxon>Embryophyta</taxon>
        <taxon>Tracheophyta</taxon>
        <taxon>Spermatophyta</taxon>
        <taxon>Magnoliopsida</taxon>
        <taxon>eudicotyledons</taxon>
        <taxon>Gunneridae</taxon>
        <taxon>Pentapetalae</taxon>
        <taxon>rosids</taxon>
        <taxon>malvids</taxon>
        <taxon>Myrtales</taxon>
        <taxon>Myrtaceae</taxon>
        <taxon>Myrtoideae</taxon>
        <taxon>Myrteae</taxon>
        <taxon>Australasian group</taxon>
        <taxon>Rhodamnia</taxon>
    </lineage>
</organism>
<feature type="domain" description="PPM-type phosphatase" evidence="2">
    <location>
        <begin position="253"/>
        <end position="712"/>
    </location>
</feature>
<dbReference type="InterPro" id="IPR015655">
    <property type="entry name" value="PP2C"/>
</dbReference>
<feature type="region of interest" description="Disordered" evidence="1">
    <location>
        <begin position="374"/>
        <end position="400"/>
    </location>
</feature>
<feature type="compositionally biased region" description="Basic residues" evidence="1">
    <location>
        <begin position="382"/>
        <end position="397"/>
    </location>
</feature>
<proteinExistence type="predicted"/>
<dbReference type="KEGG" id="rarg:115746030"/>
<sequence length="721" mass="80828">MGNGVGKLNLCFTGDGGSPRRHDISVLVAEPLDEGLGHSFCYVRPDQTRISSSKVHSEEATTFRAISGASVSANASTPLSTSILDLYSYGSIDKSSTFESSTSFSSIPLQPIPRCFISSGPLSANFDRVPGSGPLERGFLSGPIERGFLSGPLDRGIFSGPLENGGSDQFKRSFSHGAFAFRHKSRKGSLIRGIRKAISKTIYRGQNSLVAPIKAMKEPDWMLGAEKQHQRLRNENLTISSVNLSSEGSFEDYDSLEGQQNVQWAQGKAGEDRVHVVVSEEHGWVFVGIYDGFNGPDAPDFLLSNLYSAIHKELRGLLWDDDKYDLNSVLAPEDPRPDTKESLSWDEYHLPTNWNGDPCSPCFEQENYPCTSMDVNSDWSSKRKKNSNSPSKHRGPGKKWEENQRRWKCEWDRERLELDRRLKEQLSRSGSQDGRSINHCDVLKALSQALKKTEEAFLDIADKMAVENPELALMGSCVLVMLMKGEDVYVMNVGDSRAVLAQKAEPDYRIGKVQQDLERIKEETLYDIEASNWDQPSGMPRLNASQLSVDHSTNVEEEVQRIKKEHPDDASALVNDRVKGSLKVTRAFGAGFLKQPKWNNALLKMFRIDYVGSSPYITCLPSLYHHKLGPKDRFLILSSDGLYQYFTNEEAVSEVQLFIELQPEGDPAQHLIEEVLFRAAKKAGIEFHDLLEIPQGDRRRYHDDISIIIISLEGRIWRSCV</sequence>
<dbReference type="Pfam" id="PF00481">
    <property type="entry name" value="PP2C"/>
    <property type="match status" value="2"/>
</dbReference>
<dbReference type="InterPro" id="IPR001932">
    <property type="entry name" value="PPM-type_phosphatase-like_dom"/>
</dbReference>
<dbReference type="GO" id="GO:0004722">
    <property type="term" value="F:protein serine/threonine phosphatase activity"/>
    <property type="evidence" value="ECO:0007669"/>
    <property type="project" value="InterPro"/>
</dbReference>
<evidence type="ECO:0000256" key="1">
    <source>
        <dbReference type="SAM" id="MobiDB-lite"/>
    </source>
</evidence>
<gene>
    <name evidence="4" type="primary">LOC115746030</name>
</gene>
<dbReference type="AlphaFoldDB" id="A0A8B8PS36"/>
<accession>A0A8B8PS36</accession>